<keyword evidence="3" id="KW-1185">Reference proteome</keyword>
<dbReference type="Proteomes" id="UP001166251">
    <property type="component" value="Unassembled WGS sequence"/>
</dbReference>
<reference evidence="2" key="1">
    <citation type="submission" date="2021-07" db="EMBL/GenBank/DDBJ databases">
        <title>Neiella marina sp. nov., isolated from the intestinal content of sea cucumber Apostichopus japonicus.</title>
        <authorList>
            <person name="Bai X."/>
        </authorList>
    </citation>
    <scope>NUCLEOTIDE SEQUENCE</scope>
    <source>
        <strain evidence="2">126</strain>
    </source>
</reference>
<protein>
    <submittedName>
        <fullName evidence="2">Porin</fullName>
    </submittedName>
</protein>
<dbReference type="RefSeq" id="WP_220103172.1">
    <property type="nucleotide sequence ID" value="NZ_JAHZSS010000004.1"/>
</dbReference>
<evidence type="ECO:0000256" key="1">
    <source>
        <dbReference type="SAM" id="SignalP"/>
    </source>
</evidence>
<gene>
    <name evidence="2" type="ORF">K0504_05510</name>
</gene>
<evidence type="ECO:0000313" key="2">
    <source>
        <dbReference type="EMBL" id="MBW8190488.1"/>
    </source>
</evidence>
<name>A0ABS7EDS9_9GAMM</name>
<feature type="chain" id="PRO_5045248746" evidence="1">
    <location>
        <begin position="27"/>
        <end position="394"/>
    </location>
</feature>
<proteinExistence type="predicted"/>
<dbReference type="SUPFAM" id="SSF56935">
    <property type="entry name" value="Porins"/>
    <property type="match status" value="1"/>
</dbReference>
<evidence type="ECO:0000313" key="3">
    <source>
        <dbReference type="Proteomes" id="UP001166251"/>
    </source>
</evidence>
<keyword evidence="1" id="KW-0732">Signal</keyword>
<dbReference type="Pfam" id="PF19577">
    <property type="entry name" value="DcaP"/>
    <property type="match status" value="1"/>
</dbReference>
<dbReference type="EMBL" id="JAHZSS010000004">
    <property type="protein sequence ID" value="MBW8190488.1"/>
    <property type="molecule type" value="Genomic_DNA"/>
</dbReference>
<feature type="signal peptide" evidence="1">
    <location>
        <begin position="1"/>
        <end position="26"/>
    </location>
</feature>
<dbReference type="InterPro" id="IPR045748">
    <property type="entry name" value="DcaP"/>
</dbReference>
<accession>A0ABS7EDS9</accession>
<organism evidence="2 3">
    <name type="scientific">Neiella holothuriorum</name>
    <dbReference type="NCBI Taxonomy" id="2870530"/>
    <lineage>
        <taxon>Bacteria</taxon>
        <taxon>Pseudomonadati</taxon>
        <taxon>Pseudomonadota</taxon>
        <taxon>Gammaproteobacteria</taxon>
        <taxon>Alteromonadales</taxon>
        <taxon>Echinimonadaceae</taxon>
        <taxon>Neiella</taxon>
    </lineage>
</organism>
<sequence>MRSNKHLKHTLALTLLASTLPFAAHSAIEIGTVEEAMKKTKLSFGGFIKIDSFWSDYSDGKLASNNIGRQFYVPSTIPVCATDDCDSGDAQFDAHARTTRFNFGSTTQYGDHTIKTFLEMDFAATPNGNERVSNSYSPRMRHAFITFDNVLVGQTWSTFQNTGALVESMDFIGVSEGTTFERQTQIRFTMGNWQFALENPETTITPYGGGSRLDVDDSSLPDGVVRYNHKADWGDLVFAGLVRSLDDGDETEMGYGLSGSGKINVGAKNDIRFMVNYGSGMGRYVGLNAINDAVYTADGELEAIDVVSGFAGYRHWWNEQWRSNVFFSAISADNDTELTGDTATKQVFSGHVNLVYSPVPPLSFGVEYFYAEREIENGETGDMNRIIFSAKYAL</sequence>
<comment type="caution">
    <text evidence="2">The sequence shown here is derived from an EMBL/GenBank/DDBJ whole genome shotgun (WGS) entry which is preliminary data.</text>
</comment>